<accession>A0A133U8P1</accession>
<reference evidence="1 2" key="1">
    <citation type="journal article" date="2016" name="Sci. Rep.">
        <title>Metabolic traits of an uncultured archaeal lineage -MSBL1- from brine pools of the Red Sea.</title>
        <authorList>
            <person name="Mwirichia R."/>
            <person name="Alam I."/>
            <person name="Rashid M."/>
            <person name="Vinu M."/>
            <person name="Ba-Alawi W."/>
            <person name="Anthony Kamau A."/>
            <person name="Kamanda Ngugi D."/>
            <person name="Goker M."/>
            <person name="Klenk H.P."/>
            <person name="Bajic V."/>
            <person name="Stingl U."/>
        </authorList>
    </citation>
    <scope>NUCLEOTIDE SEQUENCE [LARGE SCALE GENOMIC DNA]</scope>
    <source>
        <strain evidence="1">SCGC-AAA259A05</strain>
    </source>
</reference>
<dbReference type="Proteomes" id="UP000070163">
    <property type="component" value="Unassembled WGS sequence"/>
</dbReference>
<gene>
    <name evidence="1" type="ORF">AKJ57_04070</name>
</gene>
<dbReference type="AlphaFoldDB" id="A0A133U8P1"/>
<comment type="caution">
    <text evidence="1">The sequence shown here is derived from an EMBL/GenBank/DDBJ whole genome shotgun (WGS) entry which is preliminary data.</text>
</comment>
<sequence>MLYFKFCCIISIKRKDELILEISRGKKKMKIRPKCIKCELDGSYEQIKLSTDNEKKIEELEDRLDPPK</sequence>
<keyword evidence="2" id="KW-1185">Reference proteome</keyword>
<name>A0A133U8P1_9EURY</name>
<dbReference type="EMBL" id="LHXJ01000045">
    <property type="protein sequence ID" value="KXA90563.1"/>
    <property type="molecule type" value="Genomic_DNA"/>
</dbReference>
<protein>
    <submittedName>
        <fullName evidence="1">Uncharacterized protein</fullName>
    </submittedName>
</protein>
<evidence type="ECO:0000313" key="2">
    <source>
        <dbReference type="Proteomes" id="UP000070163"/>
    </source>
</evidence>
<proteinExistence type="predicted"/>
<evidence type="ECO:0000313" key="1">
    <source>
        <dbReference type="EMBL" id="KXA90563.1"/>
    </source>
</evidence>
<organism evidence="1 2">
    <name type="scientific">candidate division MSBL1 archaeon SCGC-AAA259A05</name>
    <dbReference type="NCBI Taxonomy" id="1698259"/>
    <lineage>
        <taxon>Archaea</taxon>
        <taxon>Methanobacteriati</taxon>
        <taxon>Methanobacteriota</taxon>
        <taxon>candidate division MSBL1</taxon>
    </lineage>
</organism>